<evidence type="ECO:0000256" key="1">
    <source>
        <dbReference type="SAM" id="Phobius"/>
    </source>
</evidence>
<feature type="transmembrane region" description="Helical" evidence="1">
    <location>
        <begin position="91"/>
        <end position="117"/>
    </location>
</feature>
<feature type="transmembrane region" description="Helical" evidence="1">
    <location>
        <begin position="37"/>
        <end position="55"/>
    </location>
</feature>
<dbReference type="RefSeq" id="WP_014371771.1">
    <property type="nucleotide sequence ID" value="NC_016935.1"/>
</dbReference>
<keyword evidence="3" id="KW-1185">Reference proteome</keyword>
<dbReference type="HOGENOM" id="CLU_112019_0_0_9"/>
<evidence type="ECO:0000313" key="3">
    <source>
        <dbReference type="Proteomes" id="UP000007523"/>
    </source>
</evidence>
<feature type="transmembrane region" description="Helical" evidence="1">
    <location>
        <begin position="62"/>
        <end position="79"/>
    </location>
</feature>
<feature type="transmembrane region" description="Helical" evidence="1">
    <location>
        <begin position="159"/>
        <end position="178"/>
    </location>
</feature>
<keyword evidence="1" id="KW-0812">Transmembrane</keyword>
<evidence type="ECO:0000313" key="2">
    <source>
        <dbReference type="EMBL" id="AFC32439.1"/>
    </source>
</evidence>
<protein>
    <submittedName>
        <fullName evidence="2">Uncharacterized protein</fullName>
    </submittedName>
</protein>
<dbReference type="Proteomes" id="UP000007523">
    <property type="component" value="Chromosome"/>
</dbReference>
<dbReference type="EMBL" id="CP003235">
    <property type="protein sequence ID" value="AFC32439.1"/>
    <property type="molecule type" value="Genomic_DNA"/>
</dbReference>
<dbReference type="KEGG" id="pmq:PM3016_5759"/>
<accession>H6NM21</accession>
<feature type="transmembrane region" description="Helical" evidence="1">
    <location>
        <begin position="129"/>
        <end position="153"/>
    </location>
</feature>
<reference evidence="2 3" key="1">
    <citation type="journal article" date="2012" name="J. Bacteriol.">
        <title>Complete Genome Sequence of Paenibacillus mucilaginosus 3016, a Bacterium Functional as Microbial Fertilizer.</title>
        <authorList>
            <person name="Ma M."/>
            <person name="Wang Z."/>
            <person name="Li L."/>
            <person name="Jiang X."/>
            <person name="Guan D."/>
            <person name="Cao F."/>
            <person name="Chen H."/>
            <person name="Wang X."/>
            <person name="Shen D."/>
            <person name="Du B."/>
            <person name="Li J."/>
        </authorList>
    </citation>
    <scope>NUCLEOTIDE SEQUENCE [LARGE SCALE GENOMIC DNA]</scope>
    <source>
        <strain evidence="2 3">3016</strain>
    </source>
</reference>
<name>H6NM21_9BACL</name>
<organism evidence="2 3">
    <name type="scientific">Paenibacillus mucilaginosus 3016</name>
    <dbReference type="NCBI Taxonomy" id="1116391"/>
    <lineage>
        <taxon>Bacteria</taxon>
        <taxon>Bacillati</taxon>
        <taxon>Bacillota</taxon>
        <taxon>Bacilli</taxon>
        <taxon>Bacillales</taxon>
        <taxon>Paenibacillaceae</taxon>
        <taxon>Paenibacillus</taxon>
    </lineage>
</organism>
<gene>
    <name evidence="2" type="ORF">PM3016_5759</name>
</gene>
<keyword evidence="1" id="KW-0472">Membrane</keyword>
<dbReference type="AlphaFoldDB" id="H6NM21"/>
<dbReference type="InterPro" id="IPR048147">
    <property type="entry name" value="CBO0543-like"/>
</dbReference>
<sequence length="196" mass="23082">MMTSEQQEILTELSNRASSLTNDWSMYWKTYSHPGTWQFWAYLLTFAVPMVALVIRIDRKLAFRLGFYGLTVHLLSTYVDTYATTHRMWQYPYRIIPAIPFSVGLDVSLIPVVYMLFYQWTLKRRKNYYLWLLVVSAAFTYGLKPLLVLVGLFRFYEGTYFQLFLLYFGGGLVAKWLTDLFKYAQSRSLDRADNSA</sequence>
<dbReference type="STRING" id="1116391.PM3016_5759"/>
<keyword evidence="1" id="KW-1133">Transmembrane helix</keyword>
<proteinExistence type="predicted"/>
<dbReference type="NCBIfam" id="NF041644">
    <property type="entry name" value="CBO0543_fam"/>
    <property type="match status" value="1"/>
</dbReference>